<feature type="domain" description="Spo11/DNA topoisomerase VI subunit A N-terminal" evidence="13">
    <location>
        <begin position="71"/>
        <end position="131"/>
    </location>
</feature>
<dbReference type="GO" id="GO:0042138">
    <property type="term" value="P:meiotic DNA double-strand break formation"/>
    <property type="evidence" value="ECO:0007669"/>
    <property type="project" value="InterPro"/>
</dbReference>
<dbReference type="FunCoup" id="A0A067RJK3">
    <property type="interactions" value="93"/>
</dbReference>
<dbReference type="CDD" id="cd00223">
    <property type="entry name" value="TOPRIM_TopoIIB_SPO"/>
    <property type="match status" value="1"/>
</dbReference>
<keyword evidence="16" id="KW-1185">Reference proteome</keyword>
<dbReference type="InParanoid" id="A0A067RJK3"/>
<evidence type="ECO:0000256" key="1">
    <source>
        <dbReference type="ARBA" id="ARBA00000185"/>
    </source>
</evidence>
<dbReference type="PRINTS" id="PR01550">
    <property type="entry name" value="TOP6AFAMILY"/>
</dbReference>
<dbReference type="AlphaFoldDB" id="A0A067RJK3"/>
<dbReference type="PRINTS" id="PR01551">
    <property type="entry name" value="SPO11HOMOLOG"/>
</dbReference>
<dbReference type="GO" id="GO:0005524">
    <property type="term" value="F:ATP binding"/>
    <property type="evidence" value="ECO:0007669"/>
    <property type="project" value="InterPro"/>
</dbReference>
<keyword evidence="9 12" id="KW-0238">DNA-binding</keyword>
<evidence type="ECO:0000313" key="16">
    <source>
        <dbReference type="Proteomes" id="UP000027135"/>
    </source>
</evidence>
<evidence type="ECO:0000256" key="10">
    <source>
        <dbReference type="ARBA" id="ARBA00023235"/>
    </source>
</evidence>
<dbReference type="PANTHER" id="PTHR10848:SF0">
    <property type="entry name" value="MEIOTIC RECOMBINATION PROTEIN SPO11"/>
    <property type="match status" value="1"/>
</dbReference>
<comment type="similarity">
    <text evidence="4 12">Belongs to the TOP6A family.</text>
</comment>
<sequence length="306" mass="33969">MNVYRSQLMVAIEDVMLDIVRSVAEGKSPVFTLRNQRDWKNVKFGDRLKLKPEGQASTVEIKFSSRRSRPKFALIIHLLGVVHRLLFTQSTCTRRQLYYQNVALVRSQGLLDAAVRDICSLLNAPAWELGVIATSKGLVAGPVSLIMETGDVIDCMAPGGVLIPQDINNVVRLESDAQFVLLVEKDATFQKLLDEGVLERLGPCILVTGKGFPDVATRLLVQLLWKFLSVPVLALVDADPHGIEIMCIYRFGSLNMSHQSDDLAVPMVRWLGVHPTDISWLGIKAQPLTAVDISKLRNLATRPYVT</sequence>
<evidence type="ECO:0000256" key="6">
    <source>
        <dbReference type="ARBA" id="ARBA00022723"/>
    </source>
</evidence>
<evidence type="ECO:0000256" key="8">
    <source>
        <dbReference type="ARBA" id="ARBA00023029"/>
    </source>
</evidence>
<dbReference type="InterPro" id="IPR036388">
    <property type="entry name" value="WH-like_DNA-bd_sf"/>
</dbReference>
<feature type="active site" description="O-(5'-phospho-DNA)-tyrosine intermediate" evidence="12">
    <location>
        <position position="99"/>
    </location>
</feature>
<comment type="subcellular location">
    <subcellularLocation>
        <location evidence="3">Nucleus</location>
    </subcellularLocation>
</comment>
<dbReference type="PROSITE" id="PS52041">
    <property type="entry name" value="TOPO_IIB"/>
    <property type="match status" value="1"/>
</dbReference>
<keyword evidence="11" id="KW-0539">Nucleus</keyword>
<dbReference type="GO" id="GO:0003677">
    <property type="term" value="F:DNA binding"/>
    <property type="evidence" value="ECO:0007669"/>
    <property type="project" value="UniProtKB-UniRule"/>
</dbReference>
<evidence type="ECO:0000313" key="15">
    <source>
        <dbReference type="EMBL" id="KDR23997.1"/>
    </source>
</evidence>
<gene>
    <name evidence="15" type="ORF">L798_07936</name>
</gene>
<evidence type="ECO:0000259" key="14">
    <source>
        <dbReference type="Pfam" id="PF21180"/>
    </source>
</evidence>
<evidence type="ECO:0000256" key="5">
    <source>
        <dbReference type="ARBA" id="ARBA00012895"/>
    </source>
</evidence>
<protein>
    <recommendedName>
        <fullName evidence="5">DNA topoisomerase (ATP-hydrolyzing)</fullName>
        <ecNumber evidence="5">5.6.2.2</ecNumber>
    </recommendedName>
</protein>
<name>A0A067RJK3_ZOONE</name>
<dbReference type="STRING" id="136037.A0A067RJK3"/>
<dbReference type="InterPro" id="IPR002815">
    <property type="entry name" value="Spo11/TopoVI_A"/>
</dbReference>
<dbReference type="Gene3D" id="3.40.1360.10">
    <property type="match status" value="1"/>
</dbReference>
<dbReference type="InterPro" id="IPR036078">
    <property type="entry name" value="Spo11/TopoVI_A_sf"/>
</dbReference>
<dbReference type="GO" id="GO:0000706">
    <property type="term" value="P:meiotic DNA double-strand break processing"/>
    <property type="evidence" value="ECO:0007669"/>
    <property type="project" value="TreeGrafter"/>
</dbReference>
<feature type="non-terminal residue" evidence="15">
    <location>
        <position position="306"/>
    </location>
</feature>
<dbReference type="PANTHER" id="PTHR10848">
    <property type="entry name" value="MEIOTIC RECOMBINATION PROTEIN SPO11"/>
    <property type="match status" value="1"/>
</dbReference>
<dbReference type="eggNOG" id="KOG2795">
    <property type="taxonomic scope" value="Eukaryota"/>
</dbReference>
<dbReference type="OMA" id="IETAGMF"/>
<dbReference type="GO" id="GO:0000228">
    <property type="term" value="C:nuclear chromosome"/>
    <property type="evidence" value="ECO:0007669"/>
    <property type="project" value="TreeGrafter"/>
</dbReference>
<accession>A0A067RJK3</accession>
<keyword evidence="7" id="KW-0460">Magnesium</keyword>
<dbReference type="Proteomes" id="UP000027135">
    <property type="component" value="Unassembled WGS sequence"/>
</dbReference>
<dbReference type="Pfam" id="PF21180">
    <property type="entry name" value="TOP6A-Spo11_Toprim"/>
    <property type="match status" value="1"/>
</dbReference>
<evidence type="ECO:0000256" key="2">
    <source>
        <dbReference type="ARBA" id="ARBA00001946"/>
    </source>
</evidence>
<dbReference type="Pfam" id="PF04406">
    <property type="entry name" value="TP6A_N"/>
    <property type="match status" value="1"/>
</dbReference>
<comment type="catalytic activity">
    <reaction evidence="1 12">
        <text>ATP-dependent breakage, passage and rejoining of double-stranded DNA.</text>
        <dbReference type="EC" id="5.6.2.2"/>
    </reaction>
</comment>
<keyword evidence="8 12" id="KW-0799">Topoisomerase</keyword>
<evidence type="ECO:0000259" key="13">
    <source>
        <dbReference type="Pfam" id="PF04406"/>
    </source>
</evidence>
<dbReference type="SUPFAM" id="SSF56726">
    <property type="entry name" value="DNA topoisomerase IV, alpha subunit"/>
    <property type="match status" value="1"/>
</dbReference>
<dbReference type="GO" id="GO:0007131">
    <property type="term" value="P:reciprocal meiotic recombination"/>
    <property type="evidence" value="ECO:0007669"/>
    <property type="project" value="TreeGrafter"/>
</dbReference>
<evidence type="ECO:0000256" key="7">
    <source>
        <dbReference type="ARBA" id="ARBA00022842"/>
    </source>
</evidence>
<keyword evidence="6" id="KW-0479">Metal-binding</keyword>
<dbReference type="GO" id="GO:0003918">
    <property type="term" value="F:DNA topoisomerase type II (double strand cut, ATP-hydrolyzing) activity"/>
    <property type="evidence" value="ECO:0007669"/>
    <property type="project" value="UniProtKB-UniRule"/>
</dbReference>
<feature type="domain" description="Topoisomerase 6 subunit A/Spo11 TOPRIM" evidence="14">
    <location>
        <begin position="179"/>
        <end position="304"/>
    </location>
</feature>
<proteinExistence type="inferred from homology"/>
<dbReference type="InterPro" id="IPR013048">
    <property type="entry name" value="Meiotic_Spo11"/>
</dbReference>
<dbReference type="EMBL" id="KK852432">
    <property type="protein sequence ID" value="KDR23997.1"/>
    <property type="molecule type" value="Genomic_DNA"/>
</dbReference>
<dbReference type="InterPro" id="IPR013049">
    <property type="entry name" value="Spo11/TopoVI_A_N"/>
</dbReference>
<dbReference type="InterPro" id="IPR034136">
    <property type="entry name" value="TOPRIM_Topo6A/Spo11"/>
</dbReference>
<evidence type="ECO:0000256" key="4">
    <source>
        <dbReference type="ARBA" id="ARBA00006559"/>
    </source>
</evidence>
<reference evidence="15 16" key="1">
    <citation type="journal article" date="2014" name="Nat. Commun.">
        <title>Molecular traces of alternative social organization in a termite genome.</title>
        <authorList>
            <person name="Terrapon N."/>
            <person name="Li C."/>
            <person name="Robertson H.M."/>
            <person name="Ji L."/>
            <person name="Meng X."/>
            <person name="Booth W."/>
            <person name="Chen Z."/>
            <person name="Childers C.P."/>
            <person name="Glastad K.M."/>
            <person name="Gokhale K."/>
            <person name="Gowin J."/>
            <person name="Gronenberg W."/>
            <person name="Hermansen R.A."/>
            <person name="Hu H."/>
            <person name="Hunt B.G."/>
            <person name="Huylmans A.K."/>
            <person name="Khalil S.M."/>
            <person name="Mitchell R.D."/>
            <person name="Munoz-Torres M.C."/>
            <person name="Mustard J.A."/>
            <person name="Pan H."/>
            <person name="Reese J.T."/>
            <person name="Scharf M.E."/>
            <person name="Sun F."/>
            <person name="Vogel H."/>
            <person name="Xiao J."/>
            <person name="Yang W."/>
            <person name="Yang Z."/>
            <person name="Yang Z."/>
            <person name="Zhou J."/>
            <person name="Zhu J."/>
            <person name="Brent C.S."/>
            <person name="Elsik C.G."/>
            <person name="Goodisman M.A."/>
            <person name="Liberles D.A."/>
            <person name="Roe R.M."/>
            <person name="Vargo E.L."/>
            <person name="Vilcinskas A."/>
            <person name="Wang J."/>
            <person name="Bornberg-Bauer E."/>
            <person name="Korb J."/>
            <person name="Zhang G."/>
            <person name="Liebig J."/>
        </authorList>
    </citation>
    <scope>NUCLEOTIDE SEQUENCE [LARGE SCALE GENOMIC DNA]</scope>
    <source>
        <tissue evidence="15">Whole organism</tissue>
    </source>
</reference>
<keyword evidence="10 12" id="KW-0413">Isomerase</keyword>
<evidence type="ECO:0000256" key="12">
    <source>
        <dbReference type="PROSITE-ProRule" id="PRU01385"/>
    </source>
</evidence>
<dbReference type="GO" id="GO:0046872">
    <property type="term" value="F:metal ion binding"/>
    <property type="evidence" value="ECO:0007669"/>
    <property type="project" value="UniProtKB-KW"/>
</dbReference>
<evidence type="ECO:0000256" key="9">
    <source>
        <dbReference type="ARBA" id="ARBA00023125"/>
    </source>
</evidence>
<organism evidence="15 16">
    <name type="scientific">Zootermopsis nevadensis</name>
    <name type="common">Dampwood termite</name>
    <dbReference type="NCBI Taxonomy" id="136037"/>
    <lineage>
        <taxon>Eukaryota</taxon>
        <taxon>Metazoa</taxon>
        <taxon>Ecdysozoa</taxon>
        <taxon>Arthropoda</taxon>
        <taxon>Hexapoda</taxon>
        <taxon>Insecta</taxon>
        <taxon>Pterygota</taxon>
        <taxon>Neoptera</taxon>
        <taxon>Polyneoptera</taxon>
        <taxon>Dictyoptera</taxon>
        <taxon>Blattodea</taxon>
        <taxon>Blattoidea</taxon>
        <taxon>Termitoidae</taxon>
        <taxon>Termopsidae</taxon>
        <taxon>Zootermopsis</taxon>
    </lineage>
</organism>
<comment type="cofactor">
    <cofactor evidence="2">
        <name>Mg(2+)</name>
        <dbReference type="ChEBI" id="CHEBI:18420"/>
    </cofactor>
</comment>
<evidence type="ECO:0000256" key="11">
    <source>
        <dbReference type="ARBA" id="ARBA00023242"/>
    </source>
</evidence>
<dbReference type="Gene3D" id="1.10.10.10">
    <property type="entry name" value="Winged helix-like DNA-binding domain superfamily/Winged helix DNA-binding domain"/>
    <property type="match status" value="1"/>
</dbReference>
<dbReference type="EC" id="5.6.2.2" evidence="5"/>
<evidence type="ECO:0000256" key="3">
    <source>
        <dbReference type="ARBA" id="ARBA00004123"/>
    </source>
</evidence>